<organism evidence="2 3">
    <name type="scientific">Cytospora leucostoma</name>
    <dbReference type="NCBI Taxonomy" id="1230097"/>
    <lineage>
        <taxon>Eukaryota</taxon>
        <taxon>Fungi</taxon>
        <taxon>Dikarya</taxon>
        <taxon>Ascomycota</taxon>
        <taxon>Pezizomycotina</taxon>
        <taxon>Sordariomycetes</taxon>
        <taxon>Sordariomycetidae</taxon>
        <taxon>Diaporthales</taxon>
        <taxon>Cytosporaceae</taxon>
        <taxon>Cytospora</taxon>
    </lineage>
</organism>
<keyword evidence="3" id="KW-1185">Reference proteome</keyword>
<protein>
    <submittedName>
        <fullName evidence="2">Uncharacterized protein</fullName>
    </submittedName>
</protein>
<evidence type="ECO:0000256" key="1">
    <source>
        <dbReference type="SAM" id="MobiDB-lite"/>
    </source>
</evidence>
<dbReference type="EMBL" id="LKEB01000001">
    <property type="protein sequence ID" value="ROW18348.1"/>
    <property type="molecule type" value="Genomic_DNA"/>
</dbReference>
<feature type="compositionally biased region" description="Low complexity" evidence="1">
    <location>
        <begin position="83"/>
        <end position="95"/>
    </location>
</feature>
<name>A0A423XPA8_9PEZI</name>
<dbReference type="OrthoDB" id="5337545at2759"/>
<evidence type="ECO:0000313" key="2">
    <source>
        <dbReference type="EMBL" id="ROW18348.1"/>
    </source>
</evidence>
<reference evidence="2 3" key="1">
    <citation type="submission" date="2015-09" db="EMBL/GenBank/DDBJ databases">
        <title>Host preference determinants of Valsa canker pathogens revealed by comparative genomics.</title>
        <authorList>
            <person name="Yin Z."/>
            <person name="Huang L."/>
        </authorList>
    </citation>
    <scope>NUCLEOTIDE SEQUENCE [LARGE SCALE GENOMIC DNA]</scope>
    <source>
        <strain evidence="2 3">SXYLt</strain>
    </source>
</reference>
<dbReference type="PANTHER" id="PTHR39599">
    <property type="entry name" value="GPI-ANCHORED PROTEIN (EUROFUNG)-RELATED-RELATED"/>
    <property type="match status" value="1"/>
</dbReference>
<proteinExistence type="predicted"/>
<evidence type="ECO:0000313" key="3">
    <source>
        <dbReference type="Proteomes" id="UP000285146"/>
    </source>
</evidence>
<dbReference type="Proteomes" id="UP000285146">
    <property type="component" value="Unassembled WGS sequence"/>
</dbReference>
<feature type="region of interest" description="Disordered" evidence="1">
    <location>
        <begin position="1"/>
        <end position="112"/>
    </location>
</feature>
<comment type="caution">
    <text evidence="2">The sequence shown here is derived from an EMBL/GenBank/DDBJ whole genome shotgun (WGS) entry which is preliminary data.</text>
</comment>
<gene>
    <name evidence="2" type="ORF">VPNG_00309</name>
</gene>
<dbReference type="PANTHER" id="PTHR39599:SF1">
    <property type="entry name" value="GPI-ANCHORED PROTEIN (EUROFUNG)"/>
    <property type="match status" value="1"/>
</dbReference>
<accession>A0A423XPA8</accession>
<sequence>MESELPGMSDVSTTQQNRGKGKGKEAATDARQPDAGDSIVSRIGKSAADLSRSIIRPAPTTRDLADVVASGKPGSPSSNIHVAPEASSSAAPTTSGIRSGQMEAHTAAEEQSFSDFLDSTSAFAPVEPAELELISQEATRGSPGPGIHRKMRAVDASSVPEQQERDGLEVVHLLSRIEEGVPDYEGETVVPETESRSLRQALFGGGSPAQLSATDWDNALNFVPEFFRDGSAGSEGPNASADRYLHLGVIDPTEAGSLWLEQWNRVLTSYTDEVWGDLGCIVKRAQTEIEQPAKTATPTLGRLRAATPVHALFARQTSGCIAGTFSCASEGSAFSGVCCATGQTCALDADNSPACCPSGAVCTGTAPSSYSAPSTTAVSYVANAYFSFPYIATSFSNAKACSKAASQCAANYAACTADLEGAGGGAVTIVVPAGNGGSTTIGASAGTTFPTSSATSICHSLSSVACHTIEDSYCTAGSTAGFTVGTANAAPTNLPCMGLVAGIAVGVGLGRTHVHDDGGKYDSLDTLLHASIYRGLSFNGTQRSGKASWT</sequence>
<dbReference type="InParanoid" id="A0A423XPA8"/>
<dbReference type="AlphaFoldDB" id="A0A423XPA8"/>
<feature type="compositionally biased region" description="Basic and acidic residues" evidence="1">
    <location>
        <begin position="22"/>
        <end position="34"/>
    </location>
</feature>